<reference evidence="8 9" key="1">
    <citation type="journal article" date="2023" name="BMC Biotechnol.">
        <title>Vitis rotundifolia cv Carlos genome sequencing.</title>
        <authorList>
            <person name="Huff M."/>
            <person name="Hulse-Kemp A."/>
            <person name="Scheffler B."/>
            <person name="Youngblood R."/>
            <person name="Simpson S."/>
            <person name="Babiker E."/>
            <person name="Staton M."/>
        </authorList>
    </citation>
    <scope>NUCLEOTIDE SEQUENCE [LARGE SCALE GENOMIC DNA]</scope>
    <source>
        <tissue evidence="8">Leaf</tissue>
    </source>
</reference>
<evidence type="ECO:0000313" key="9">
    <source>
        <dbReference type="Proteomes" id="UP001168098"/>
    </source>
</evidence>
<dbReference type="PANTHER" id="PTHR42650:SF1">
    <property type="entry name" value="GUIDED ENTRY OF TAIL-ANCHORED PROTEINS FACTOR 1"/>
    <property type="match status" value="1"/>
</dbReference>
<dbReference type="GO" id="GO:0071816">
    <property type="term" value="P:tail-anchored membrane protein insertion into ER membrane"/>
    <property type="evidence" value="ECO:0007669"/>
    <property type="project" value="InterPro"/>
</dbReference>
<evidence type="ECO:0000313" key="8">
    <source>
        <dbReference type="EMBL" id="KAJ9703918.1"/>
    </source>
</evidence>
<evidence type="ECO:0000256" key="7">
    <source>
        <dbReference type="SAM" id="Phobius"/>
    </source>
</evidence>
<dbReference type="Proteomes" id="UP001168098">
    <property type="component" value="Unassembled WGS sequence"/>
</dbReference>
<organism evidence="8 9">
    <name type="scientific">Vitis rotundifolia</name>
    <name type="common">Muscadine grape</name>
    <dbReference type="NCBI Taxonomy" id="103349"/>
    <lineage>
        <taxon>Eukaryota</taxon>
        <taxon>Viridiplantae</taxon>
        <taxon>Streptophyta</taxon>
        <taxon>Embryophyta</taxon>
        <taxon>Tracheophyta</taxon>
        <taxon>Spermatophyta</taxon>
        <taxon>Magnoliopsida</taxon>
        <taxon>eudicotyledons</taxon>
        <taxon>Gunneridae</taxon>
        <taxon>Pentapetalae</taxon>
        <taxon>rosids</taxon>
        <taxon>Vitales</taxon>
        <taxon>Vitaceae</taxon>
        <taxon>Viteae</taxon>
        <taxon>Vitis</taxon>
    </lineage>
</organism>
<sequence>MEESLDHRNSLAAPLIFTVVISFQFISVWLELSKKRGLRSAADDKLRGEIKQLLKEASTFSQPSTFAQAAKLRRMAAAKEKELLKNQESHNREKKLSYDSYQKALLFLKVFFYFVLVCWYWRSPVAAISKQLVQPFGKVLSWRSGVSSNDNVMVGIIPWLILSTRVSKFICRKVLN</sequence>
<protein>
    <submittedName>
        <fullName evidence="8">Uncharacterized protein</fullName>
    </submittedName>
</protein>
<dbReference type="InterPro" id="IPR028945">
    <property type="entry name" value="Get1"/>
</dbReference>
<keyword evidence="6 7" id="KW-0472">Membrane</keyword>
<accession>A0AA39ACL2</accession>
<evidence type="ECO:0000256" key="1">
    <source>
        <dbReference type="ARBA" id="ARBA00004586"/>
    </source>
</evidence>
<comment type="caution">
    <text evidence="8">The sequence shown here is derived from an EMBL/GenBank/DDBJ whole genome shotgun (WGS) entry which is preliminary data.</text>
</comment>
<evidence type="ECO:0000256" key="5">
    <source>
        <dbReference type="ARBA" id="ARBA00022989"/>
    </source>
</evidence>
<dbReference type="PANTHER" id="PTHR42650">
    <property type="entry name" value="TAIL-ANCHORED PROTEIN INSERTION RECEPTOR WRB"/>
    <property type="match status" value="1"/>
</dbReference>
<feature type="transmembrane region" description="Helical" evidence="7">
    <location>
        <begin position="12"/>
        <end position="30"/>
    </location>
</feature>
<feature type="transmembrane region" description="Helical" evidence="7">
    <location>
        <begin position="152"/>
        <end position="171"/>
    </location>
</feature>
<dbReference type="GO" id="GO:0043529">
    <property type="term" value="C:GET complex"/>
    <property type="evidence" value="ECO:0007669"/>
    <property type="project" value="TreeGrafter"/>
</dbReference>
<comment type="similarity">
    <text evidence="2">Belongs to the WRB/GET1 family.</text>
</comment>
<comment type="subcellular location">
    <subcellularLocation>
        <location evidence="1">Endoplasmic reticulum membrane</location>
    </subcellularLocation>
</comment>
<gene>
    <name evidence="8" type="ORF">PVL29_005269</name>
</gene>
<evidence type="ECO:0000256" key="4">
    <source>
        <dbReference type="ARBA" id="ARBA00022824"/>
    </source>
</evidence>
<evidence type="ECO:0000256" key="3">
    <source>
        <dbReference type="ARBA" id="ARBA00022692"/>
    </source>
</evidence>
<keyword evidence="4" id="KW-0256">Endoplasmic reticulum</keyword>
<feature type="transmembrane region" description="Helical" evidence="7">
    <location>
        <begin position="104"/>
        <end position="122"/>
    </location>
</feature>
<dbReference type="EMBL" id="JARBHA010000004">
    <property type="protein sequence ID" value="KAJ9703918.1"/>
    <property type="molecule type" value="Genomic_DNA"/>
</dbReference>
<keyword evidence="9" id="KW-1185">Reference proteome</keyword>
<dbReference type="GO" id="GO:0005789">
    <property type="term" value="C:endoplasmic reticulum membrane"/>
    <property type="evidence" value="ECO:0007669"/>
    <property type="project" value="UniProtKB-SubCell"/>
</dbReference>
<keyword evidence="3 7" id="KW-0812">Transmembrane</keyword>
<proteinExistence type="inferred from homology"/>
<dbReference type="GO" id="GO:0043495">
    <property type="term" value="F:protein-membrane adaptor activity"/>
    <property type="evidence" value="ECO:0007669"/>
    <property type="project" value="TreeGrafter"/>
</dbReference>
<evidence type="ECO:0000256" key="2">
    <source>
        <dbReference type="ARBA" id="ARBA00010799"/>
    </source>
</evidence>
<evidence type="ECO:0000256" key="6">
    <source>
        <dbReference type="ARBA" id="ARBA00023136"/>
    </source>
</evidence>
<dbReference type="Pfam" id="PF04420">
    <property type="entry name" value="CHD5"/>
    <property type="match status" value="1"/>
</dbReference>
<keyword evidence="5 7" id="KW-1133">Transmembrane helix</keyword>
<dbReference type="AlphaFoldDB" id="A0AA39ACL2"/>
<name>A0AA39ACL2_VITRO</name>